<evidence type="ECO:0000313" key="4">
    <source>
        <dbReference type="Proteomes" id="UP000053766"/>
    </source>
</evidence>
<keyword evidence="2" id="KW-1133">Transmembrane helix</keyword>
<evidence type="ECO:0000256" key="2">
    <source>
        <dbReference type="SAM" id="Phobius"/>
    </source>
</evidence>
<feature type="transmembrane region" description="Helical" evidence="2">
    <location>
        <begin position="7"/>
        <end position="28"/>
    </location>
</feature>
<feature type="compositionally biased region" description="Basic and acidic residues" evidence="1">
    <location>
        <begin position="224"/>
        <end position="247"/>
    </location>
</feature>
<organism evidence="3 4">
    <name type="scientific">Dictyocaulus viviparus</name>
    <name type="common">Bovine lungworm</name>
    <dbReference type="NCBI Taxonomy" id="29172"/>
    <lineage>
        <taxon>Eukaryota</taxon>
        <taxon>Metazoa</taxon>
        <taxon>Ecdysozoa</taxon>
        <taxon>Nematoda</taxon>
        <taxon>Chromadorea</taxon>
        <taxon>Rhabditida</taxon>
        <taxon>Rhabditina</taxon>
        <taxon>Rhabditomorpha</taxon>
        <taxon>Strongyloidea</taxon>
        <taxon>Metastrongylidae</taxon>
        <taxon>Dictyocaulus</taxon>
    </lineage>
</organism>
<keyword evidence="2" id="KW-0472">Membrane</keyword>
<dbReference type="OrthoDB" id="10050321at2759"/>
<proteinExistence type="predicted"/>
<dbReference type="EMBL" id="KN716200">
    <property type="protein sequence ID" value="KJH50671.1"/>
    <property type="molecule type" value="Genomic_DNA"/>
</dbReference>
<evidence type="ECO:0000256" key="1">
    <source>
        <dbReference type="SAM" id="MobiDB-lite"/>
    </source>
</evidence>
<reference evidence="4" key="2">
    <citation type="journal article" date="2016" name="Sci. Rep.">
        <title>Dictyocaulus viviparus genome, variome and transcriptome elucidate lungworm biology and support future intervention.</title>
        <authorList>
            <person name="McNulty S.N."/>
            <person name="Strube C."/>
            <person name="Rosa B.A."/>
            <person name="Martin J.C."/>
            <person name="Tyagi R."/>
            <person name="Choi Y.J."/>
            <person name="Wang Q."/>
            <person name="Hallsworth Pepin K."/>
            <person name="Zhang X."/>
            <person name="Ozersky P."/>
            <person name="Wilson R.K."/>
            <person name="Sternberg P.W."/>
            <person name="Gasser R.B."/>
            <person name="Mitreva M."/>
        </authorList>
    </citation>
    <scope>NUCLEOTIDE SEQUENCE [LARGE SCALE GENOMIC DNA]</scope>
    <source>
        <strain evidence="4">HannoverDv2000</strain>
    </source>
</reference>
<dbReference type="Proteomes" id="UP000053766">
    <property type="component" value="Unassembled WGS sequence"/>
</dbReference>
<feature type="transmembrane region" description="Helical" evidence="2">
    <location>
        <begin position="85"/>
        <end position="104"/>
    </location>
</feature>
<keyword evidence="4" id="KW-1185">Reference proteome</keyword>
<evidence type="ECO:0000313" key="3">
    <source>
        <dbReference type="EMBL" id="KJH50671.1"/>
    </source>
</evidence>
<sequence length="569" mass="63745">MRKFLLIALSISTVVSICQNILIFLWYIGIFGDITRPVLSAGLPYSHSFFLRHTPFCGSRFDLHKGKWIQSSCSIPYNQIEAAQAFLHVLLASITLILSLIVILEKKKVKDRPKLPLPSQYAQIKRSPQQLDVASSINKISNGHSNSHNVSTIVTAAENRILPYSYERHNRDKRARIRPNSMPESNPDQYTRVRSKDLEQNNVRSSEIKKSLPNTTGRFQKSSDQQRRISTYEETGSRDFTKNKDFGRLPSGTLTSLISFDPKSRTLLRVREHRESDDDDAEVYNRIATETGSRDFTRNKDFGRLPSGTLTSLISFDPKSRTLLRVREHRESDDDDAEVYNRIATINLDSGIYERSRNNAIHSSANRLNMSSSQTLAGSRVKYPNQDSVPSVMAPVLVTNDRLREKSYDISSSDSGLPGSSCDWPMGHPTCRTEQAEHSNLKENGSICPVPSVMAPVLVTNDRLREKSYDISSSDSGLPGSSCDWPMGHPTCRTEQAEHSNLKENGSVCPGFFVHNDQLQPTGHKSNFQVETRDHNKAIGHYHSVKEFQLTTEPSGANVPIVAGAGLLV</sequence>
<keyword evidence="2" id="KW-0812">Transmembrane</keyword>
<protein>
    <submittedName>
        <fullName evidence="3">Uncharacterized protein</fullName>
    </submittedName>
</protein>
<feature type="region of interest" description="Disordered" evidence="1">
    <location>
        <begin position="170"/>
        <end position="247"/>
    </location>
</feature>
<feature type="compositionally biased region" description="Polar residues" evidence="1">
    <location>
        <begin position="212"/>
        <end position="223"/>
    </location>
</feature>
<accession>A0A0D8Y7W9</accession>
<dbReference type="AlphaFoldDB" id="A0A0D8Y7W9"/>
<reference evidence="3 4" key="1">
    <citation type="submission" date="2013-11" db="EMBL/GenBank/DDBJ databases">
        <title>Draft genome of the bovine lungworm Dictyocaulus viviparus.</title>
        <authorList>
            <person name="Mitreva M."/>
        </authorList>
    </citation>
    <scope>NUCLEOTIDE SEQUENCE [LARGE SCALE GENOMIC DNA]</scope>
    <source>
        <strain evidence="3 4">HannoverDv2000</strain>
    </source>
</reference>
<name>A0A0D8Y7W9_DICVI</name>
<gene>
    <name evidence="3" type="ORF">DICVIV_03191</name>
</gene>